<dbReference type="Gene3D" id="3.40.50.150">
    <property type="entry name" value="Vaccinia Virus protein VP39"/>
    <property type="match status" value="2"/>
</dbReference>
<evidence type="ECO:0000256" key="5">
    <source>
        <dbReference type="ARBA" id="ARBA00022691"/>
    </source>
</evidence>
<keyword evidence="5 6" id="KW-0949">S-adenosyl-L-methionine</keyword>
<comment type="similarity">
    <text evidence="6">Belongs to the methyltransferase superfamily. RlmG family.</text>
</comment>
<dbReference type="InterPro" id="IPR029063">
    <property type="entry name" value="SAM-dependent_MTases_sf"/>
</dbReference>
<comment type="function">
    <text evidence="6">Specifically methylates the guanine in position 1835 (m2G1835) of 23S rRNA.</text>
</comment>
<dbReference type="InterPro" id="IPR002052">
    <property type="entry name" value="DNA_methylase_N6_adenine_CS"/>
</dbReference>
<dbReference type="SUPFAM" id="SSF53335">
    <property type="entry name" value="S-adenosyl-L-methionine-dependent methyltransferases"/>
    <property type="match status" value="1"/>
</dbReference>
<dbReference type="PIRSF" id="PIRSF037565">
    <property type="entry name" value="RRNA_m2G_Mtase_RsmD_prd"/>
    <property type="match status" value="1"/>
</dbReference>
<keyword evidence="4 6" id="KW-0808">Transferase</keyword>
<evidence type="ECO:0000256" key="2">
    <source>
        <dbReference type="ARBA" id="ARBA00022552"/>
    </source>
</evidence>
<organism evidence="9">
    <name type="scientific">Thiolapillus brandeum</name>
    <dbReference type="NCBI Taxonomy" id="1076588"/>
    <lineage>
        <taxon>Bacteria</taxon>
        <taxon>Pseudomonadati</taxon>
        <taxon>Pseudomonadota</taxon>
        <taxon>Gammaproteobacteria</taxon>
        <taxon>Chromatiales</taxon>
        <taxon>Sedimenticolaceae</taxon>
        <taxon>Thiolapillus</taxon>
    </lineage>
</organism>
<evidence type="ECO:0000313" key="9">
    <source>
        <dbReference type="EMBL" id="HEC07598.1"/>
    </source>
</evidence>
<dbReference type="InterPro" id="IPR017237">
    <property type="entry name" value="RLMG"/>
</dbReference>
<protein>
    <recommendedName>
        <fullName evidence="6">Ribosomal RNA large subunit methyltransferase G</fullName>
        <ecNumber evidence="6">2.1.1.174</ecNumber>
    </recommendedName>
    <alternativeName>
        <fullName evidence="6">23S rRNA m2G1835 methyltransferase</fullName>
    </alternativeName>
    <alternativeName>
        <fullName evidence="6">rRNA (guanine-N(2)-)-methyltransferase RlmG</fullName>
    </alternativeName>
</protein>
<dbReference type="GO" id="GO:0005737">
    <property type="term" value="C:cytoplasm"/>
    <property type="evidence" value="ECO:0007669"/>
    <property type="project" value="UniProtKB-SubCell"/>
</dbReference>
<evidence type="ECO:0000259" key="7">
    <source>
        <dbReference type="Pfam" id="PF05175"/>
    </source>
</evidence>
<feature type="domain" description="RlmG N-terminal" evidence="8">
    <location>
        <begin position="6"/>
        <end position="185"/>
    </location>
</feature>
<dbReference type="InterPro" id="IPR058679">
    <property type="entry name" value="RlmG_N"/>
</dbReference>
<dbReference type="PROSITE" id="PS00092">
    <property type="entry name" value="N6_MTASE"/>
    <property type="match status" value="1"/>
</dbReference>
<sequence>MAQAETLFETAFGSYRLTRLPARRRELLRAWDAADEYLLDTVAEEVKPGTQSRTLVLNDSFGALAVALHEFAVWSLSDSVLAHEATRQNYSANGLSTERLQLLTSLEVPAESPSLVLIRAPKTLALLEYQLIRLRPLLSEQTTVIVAGMVKNMQPGLWKLLEKVLGPTRTSLTRKKARLIRVSFDPDLVVPENPYPTRYTLENTGFRITNHANVFSRAKLDIGTRFFLQHLPPCPPAGNIIDLGCGNGVLALMMLQACPGSSVHCVDESYMAVASARETLQDAFGKAASASFHAAWNLSGFDAGSAALVLCNPPFHQQHVVGDQIATAMFRDARRVLAEGGELWVVGNRHLGYHKTLKRLFGNAELVASNPKFVILRAVKR</sequence>
<name>A0A831S0H0_9GAMM</name>
<dbReference type="AlphaFoldDB" id="A0A831S0H0"/>
<feature type="domain" description="Methyltransferase small" evidence="7">
    <location>
        <begin position="206"/>
        <end position="377"/>
    </location>
</feature>
<dbReference type="InterPro" id="IPR007848">
    <property type="entry name" value="Small_mtfrase_dom"/>
</dbReference>
<dbReference type="EC" id="2.1.1.174" evidence="6"/>
<comment type="caution">
    <text evidence="9">The sequence shown here is derived from an EMBL/GenBank/DDBJ whole genome shotgun (WGS) entry which is preliminary data.</text>
</comment>
<dbReference type="PANTHER" id="PTHR47816:SF5">
    <property type="entry name" value="RIBOSOMAL RNA LARGE SUBUNIT METHYLTRANSFERASE G"/>
    <property type="match status" value="1"/>
</dbReference>
<evidence type="ECO:0000259" key="8">
    <source>
        <dbReference type="Pfam" id="PF26049"/>
    </source>
</evidence>
<dbReference type="GO" id="GO:0003676">
    <property type="term" value="F:nucleic acid binding"/>
    <property type="evidence" value="ECO:0007669"/>
    <property type="project" value="InterPro"/>
</dbReference>
<comment type="catalytic activity">
    <reaction evidence="6">
        <text>guanosine(1835) in 23S rRNA + S-adenosyl-L-methionine = N(2)-methylguanosine(1835) in 23S rRNA + S-adenosyl-L-homocysteine + H(+)</text>
        <dbReference type="Rhea" id="RHEA:42744"/>
        <dbReference type="Rhea" id="RHEA-COMP:10217"/>
        <dbReference type="Rhea" id="RHEA-COMP:10218"/>
        <dbReference type="ChEBI" id="CHEBI:15378"/>
        <dbReference type="ChEBI" id="CHEBI:57856"/>
        <dbReference type="ChEBI" id="CHEBI:59789"/>
        <dbReference type="ChEBI" id="CHEBI:74269"/>
        <dbReference type="ChEBI" id="CHEBI:74481"/>
        <dbReference type="EC" id="2.1.1.174"/>
    </reaction>
</comment>
<dbReference type="PANTHER" id="PTHR47816">
    <property type="entry name" value="RIBOSOMAL RNA SMALL SUBUNIT METHYLTRANSFERASE C"/>
    <property type="match status" value="1"/>
</dbReference>
<proteinExistence type="inferred from homology"/>
<dbReference type="CDD" id="cd02440">
    <property type="entry name" value="AdoMet_MTases"/>
    <property type="match status" value="1"/>
</dbReference>
<gene>
    <name evidence="6" type="primary">rlmG</name>
    <name evidence="9" type="ORF">ENJ12_12140</name>
</gene>
<evidence type="ECO:0000256" key="1">
    <source>
        <dbReference type="ARBA" id="ARBA00022490"/>
    </source>
</evidence>
<dbReference type="Proteomes" id="UP000886339">
    <property type="component" value="Unassembled WGS sequence"/>
</dbReference>
<dbReference type="Pfam" id="PF05175">
    <property type="entry name" value="MTS"/>
    <property type="match status" value="1"/>
</dbReference>
<dbReference type="InterPro" id="IPR046977">
    <property type="entry name" value="RsmC/RlmG"/>
</dbReference>
<evidence type="ECO:0000256" key="3">
    <source>
        <dbReference type="ARBA" id="ARBA00022603"/>
    </source>
</evidence>
<evidence type="ECO:0000256" key="4">
    <source>
        <dbReference type="ARBA" id="ARBA00022679"/>
    </source>
</evidence>
<comment type="subcellular location">
    <subcellularLocation>
        <location evidence="6">Cytoplasm</location>
    </subcellularLocation>
</comment>
<dbReference type="GO" id="GO:0052916">
    <property type="term" value="F:23S rRNA (guanine(1835)-N(2))-methyltransferase activity"/>
    <property type="evidence" value="ECO:0007669"/>
    <property type="project" value="UniProtKB-EC"/>
</dbReference>
<keyword evidence="2 6" id="KW-0698">rRNA processing</keyword>
<keyword evidence="1 6" id="KW-0963">Cytoplasm</keyword>
<dbReference type="HAMAP" id="MF_01859">
    <property type="entry name" value="23SrRNA_methyltr_G"/>
    <property type="match status" value="1"/>
</dbReference>
<reference evidence="9" key="1">
    <citation type="journal article" date="2020" name="mSystems">
        <title>Genome- and Community-Level Interaction Insights into Carbon Utilization and Element Cycling Functions of Hydrothermarchaeota in Hydrothermal Sediment.</title>
        <authorList>
            <person name="Zhou Z."/>
            <person name="Liu Y."/>
            <person name="Xu W."/>
            <person name="Pan J."/>
            <person name="Luo Z.H."/>
            <person name="Li M."/>
        </authorList>
    </citation>
    <scope>NUCLEOTIDE SEQUENCE [LARGE SCALE GENOMIC DNA]</scope>
    <source>
        <strain evidence="9">HyVt-458</strain>
    </source>
</reference>
<dbReference type="Pfam" id="PF26049">
    <property type="entry name" value="RLMG_N"/>
    <property type="match status" value="1"/>
</dbReference>
<dbReference type="EMBL" id="DRLF01000418">
    <property type="protein sequence ID" value="HEC07598.1"/>
    <property type="molecule type" value="Genomic_DNA"/>
</dbReference>
<evidence type="ECO:0000256" key="6">
    <source>
        <dbReference type="HAMAP-Rule" id="MF_01859"/>
    </source>
</evidence>
<keyword evidence="3 6" id="KW-0489">Methyltransferase</keyword>
<accession>A0A831S0H0</accession>